<proteinExistence type="predicted"/>
<dbReference type="Proteomes" id="UP000321412">
    <property type="component" value="Unassembled WGS sequence"/>
</dbReference>
<gene>
    <name evidence="1" type="ORF">FRC98_02465</name>
</gene>
<name>A0A5C6XFP8_9DELT</name>
<accession>A0A5C6XFP8</accession>
<organism evidence="1 2">
    <name type="scientific">Lujinxingia vulgaris</name>
    <dbReference type="NCBI Taxonomy" id="2600176"/>
    <lineage>
        <taxon>Bacteria</taxon>
        <taxon>Deltaproteobacteria</taxon>
        <taxon>Bradymonadales</taxon>
        <taxon>Lujinxingiaceae</taxon>
        <taxon>Lujinxingia</taxon>
    </lineage>
</organism>
<reference evidence="1 2" key="1">
    <citation type="submission" date="2019-08" db="EMBL/GenBank/DDBJ databases">
        <title>Bradymonadales sp. TMQ4.</title>
        <authorList>
            <person name="Liang Q."/>
        </authorList>
    </citation>
    <scope>NUCLEOTIDE SEQUENCE [LARGE SCALE GENOMIC DNA]</scope>
    <source>
        <strain evidence="1 2">TMQ4</strain>
    </source>
</reference>
<dbReference type="AlphaFoldDB" id="A0A5C6XFP8"/>
<protein>
    <recommendedName>
        <fullName evidence="3">Peptidase M43 pregnancy-associated plasma-A domain-containing protein</fullName>
    </recommendedName>
</protein>
<dbReference type="RefSeq" id="WP_146979712.1">
    <property type="nucleotide sequence ID" value="NZ_VOSM01000001.1"/>
</dbReference>
<keyword evidence="2" id="KW-1185">Reference proteome</keyword>
<comment type="caution">
    <text evidence="1">The sequence shown here is derived from an EMBL/GenBank/DDBJ whole genome shotgun (WGS) entry which is preliminary data.</text>
</comment>
<sequence length="504" mass="54552">MSTDDRHFPAIIAFGLWVLLVHASCGLGDAQGPALCESTCLTANDGVCDDGGAGAAFDNCEYGTDCNDCGERFAGEAPTAPLSVAPVCDNTCPHAHDGVCNDGSGQQSFPLCSPGSDCADCGPREDIQACENDADCGLWHICGLKGRCQEPEFEDHTEHLPLFEREVRAGDLTQAAFELPAGVSSAFVVIEAASSRDGLTLQRVFDPRDRFIFDAEAPENDRIKVFPRESGGQLVIYLHNTPDLTLLAGEYGLQFTTTWPTEVRASVLVKRLPREPRGARLQVNLWFADDTLVDADNAPYDTNFQLALRELRSLYARKRINIHRVTYQNLAEGHARALSVPQGVDSMCANMRDALSETTLPGVNLVIASHFASGGLLGASCGIPGIPSWPGLSRSGVGVAGYLIFEDPQLAGHVMAHEMGHYLGLFHTTELDGMNFDPIHDTPQCTISYDTNFNGILSADECAYRGGGDNTMFWTLPSSDAFTQKKTSPGQRHVLMRNPMVETY</sequence>
<dbReference type="GO" id="GO:0008237">
    <property type="term" value="F:metallopeptidase activity"/>
    <property type="evidence" value="ECO:0007669"/>
    <property type="project" value="InterPro"/>
</dbReference>
<dbReference type="EMBL" id="VOSM01000001">
    <property type="protein sequence ID" value="TXD39283.1"/>
    <property type="molecule type" value="Genomic_DNA"/>
</dbReference>
<dbReference type="OrthoDB" id="5478215at2"/>
<evidence type="ECO:0008006" key="3">
    <source>
        <dbReference type="Google" id="ProtNLM"/>
    </source>
</evidence>
<dbReference type="SUPFAM" id="SSF55486">
    <property type="entry name" value="Metalloproteases ('zincins'), catalytic domain"/>
    <property type="match status" value="1"/>
</dbReference>
<evidence type="ECO:0000313" key="1">
    <source>
        <dbReference type="EMBL" id="TXD39283.1"/>
    </source>
</evidence>
<dbReference type="Gene3D" id="3.40.390.10">
    <property type="entry name" value="Collagenase (Catalytic Domain)"/>
    <property type="match status" value="1"/>
</dbReference>
<evidence type="ECO:0000313" key="2">
    <source>
        <dbReference type="Proteomes" id="UP000321412"/>
    </source>
</evidence>
<dbReference type="InterPro" id="IPR024079">
    <property type="entry name" value="MetalloPept_cat_dom_sf"/>
</dbReference>